<feature type="region of interest" description="Disordered" evidence="1">
    <location>
        <begin position="16"/>
        <end position="42"/>
    </location>
</feature>
<evidence type="ECO:0000256" key="1">
    <source>
        <dbReference type="SAM" id="MobiDB-lite"/>
    </source>
</evidence>
<proteinExistence type="predicted"/>
<evidence type="ECO:0000313" key="3">
    <source>
        <dbReference type="Proteomes" id="UP001632037"/>
    </source>
</evidence>
<feature type="compositionally biased region" description="Low complexity" evidence="1">
    <location>
        <begin position="21"/>
        <end position="34"/>
    </location>
</feature>
<comment type="caution">
    <text evidence="2">The sequence shown here is derived from an EMBL/GenBank/DDBJ whole genome shotgun (WGS) entry which is preliminary data.</text>
</comment>
<dbReference type="AlphaFoldDB" id="A0ABD3ESV8"/>
<gene>
    <name evidence="2" type="ORF">V7S43_019016</name>
</gene>
<evidence type="ECO:0000313" key="2">
    <source>
        <dbReference type="EMBL" id="KAL3656169.1"/>
    </source>
</evidence>
<dbReference type="EMBL" id="JBIMZQ010000113">
    <property type="protein sequence ID" value="KAL3656169.1"/>
    <property type="molecule type" value="Genomic_DNA"/>
</dbReference>
<keyword evidence="3" id="KW-1185">Reference proteome</keyword>
<sequence>MEKNIYSRYLQPLTVTARPNGSSTTGPGAPGTSPELPAPRRDVSSPLYASDLRCCALFVEECGLRAANTNEDAVLFMQQLALTVTCEHLLRNVTVVKEGHLASEFFVIHNGEHKCFYPPPLPLESDMPTGKRFSATGMAGKFIHWRLQRQ</sequence>
<accession>A0ABD3ESV8</accession>
<dbReference type="Proteomes" id="UP001632037">
    <property type="component" value="Unassembled WGS sequence"/>
</dbReference>
<organism evidence="2 3">
    <name type="scientific">Phytophthora oleae</name>
    <dbReference type="NCBI Taxonomy" id="2107226"/>
    <lineage>
        <taxon>Eukaryota</taxon>
        <taxon>Sar</taxon>
        <taxon>Stramenopiles</taxon>
        <taxon>Oomycota</taxon>
        <taxon>Peronosporomycetes</taxon>
        <taxon>Peronosporales</taxon>
        <taxon>Peronosporaceae</taxon>
        <taxon>Phytophthora</taxon>
    </lineage>
</organism>
<reference evidence="2 3" key="1">
    <citation type="submission" date="2024-09" db="EMBL/GenBank/DDBJ databases">
        <title>Genome sequencing and assembly of Phytophthora oleae, isolate VK10A, causative agent of rot of olive drupes.</title>
        <authorList>
            <person name="Conti Taguali S."/>
            <person name="Riolo M."/>
            <person name="La Spada F."/>
            <person name="Cacciola S.O."/>
            <person name="Dionisio G."/>
        </authorList>
    </citation>
    <scope>NUCLEOTIDE SEQUENCE [LARGE SCALE GENOMIC DNA]</scope>
    <source>
        <strain evidence="2 3">VK10A</strain>
    </source>
</reference>
<protein>
    <recommendedName>
        <fullName evidence="4">Cyclic nucleotide-binding domain-containing protein</fullName>
    </recommendedName>
</protein>
<name>A0ABD3ESV8_9STRA</name>
<evidence type="ECO:0008006" key="4">
    <source>
        <dbReference type="Google" id="ProtNLM"/>
    </source>
</evidence>